<sequence length="163" mass="18133">MRGRSWSLYDDWVLIYGKYRAIGEFAQGLEEMIKDNSAVGDIPRDANVEAHPTGRTDDVNHSQRVTQGREGVNVTPQTLQIAIPIIMARLLTYPEHVSHHNIEKLRQCVRNGANKYPGARFLKKSDGTSMLSSKYSKMLHGKLAASATLLGWGAYCKAEEGSD</sequence>
<dbReference type="SUPFAM" id="SSF64484">
    <property type="entry name" value="beta and beta-prime subunits of DNA dependent RNA-polymerase"/>
    <property type="match status" value="1"/>
</dbReference>
<dbReference type="Pfam" id="PF00623">
    <property type="entry name" value="RNA_pol_Rpb1_2"/>
    <property type="match status" value="1"/>
</dbReference>
<evidence type="ECO:0000256" key="2">
    <source>
        <dbReference type="ARBA" id="ARBA00022833"/>
    </source>
</evidence>
<accession>A0ABC8UHZ9</accession>
<reference evidence="4 5" key="1">
    <citation type="submission" date="2024-02" db="EMBL/GenBank/DDBJ databases">
        <authorList>
            <person name="Vignale AGUSTIN F."/>
            <person name="Sosa J E."/>
            <person name="Modenutti C."/>
        </authorList>
    </citation>
    <scope>NUCLEOTIDE SEQUENCE [LARGE SCALE GENOMIC DNA]</scope>
</reference>
<comment type="caution">
    <text evidence="4">The sequence shown here is derived from an EMBL/GenBank/DDBJ whole genome shotgun (WGS) entry which is preliminary data.</text>
</comment>
<feature type="domain" description="RNA polymerase alpha subunit" evidence="3">
    <location>
        <begin position="77"/>
        <end position="133"/>
    </location>
</feature>
<evidence type="ECO:0000259" key="3">
    <source>
        <dbReference type="Pfam" id="PF00623"/>
    </source>
</evidence>
<protein>
    <recommendedName>
        <fullName evidence="3">RNA polymerase alpha subunit domain-containing protein</fullName>
    </recommendedName>
</protein>
<dbReference type="Proteomes" id="UP001642360">
    <property type="component" value="Unassembled WGS sequence"/>
</dbReference>
<dbReference type="AlphaFoldDB" id="A0ABC8UHZ9"/>
<proteinExistence type="predicted"/>
<name>A0ABC8UHZ9_9AQUA</name>
<keyword evidence="2" id="KW-0862">Zinc</keyword>
<dbReference type="PANTHER" id="PTHR48446:SF1">
    <property type="entry name" value="DNA-DIRECTED RNA POLYMERASE SUBUNIT BETA' N-TERMINAL SECTION"/>
    <property type="match status" value="1"/>
</dbReference>
<gene>
    <name evidence="4" type="ORF">ILEXP_LOCUS50690</name>
</gene>
<dbReference type="InterPro" id="IPR015700">
    <property type="entry name" value="RPC1"/>
</dbReference>
<keyword evidence="5" id="KW-1185">Reference proteome</keyword>
<evidence type="ECO:0000313" key="4">
    <source>
        <dbReference type="EMBL" id="CAK9180670.1"/>
    </source>
</evidence>
<evidence type="ECO:0000313" key="5">
    <source>
        <dbReference type="Proteomes" id="UP001642360"/>
    </source>
</evidence>
<dbReference type="GO" id="GO:0046872">
    <property type="term" value="F:metal ion binding"/>
    <property type="evidence" value="ECO:0007669"/>
    <property type="project" value="UniProtKB-KW"/>
</dbReference>
<organism evidence="4 5">
    <name type="scientific">Ilex paraguariensis</name>
    <name type="common">yerba mate</name>
    <dbReference type="NCBI Taxonomy" id="185542"/>
    <lineage>
        <taxon>Eukaryota</taxon>
        <taxon>Viridiplantae</taxon>
        <taxon>Streptophyta</taxon>
        <taxon>Embryophyta</taxon>
        <taxon>Tracheophyta</taxon>
        <taxon>Spermatophyta</taxon>
        <taxon>Magnoliopsida</taxon>
        <taxon>eudicotyledons</taxon>
        <taxon>Gunneridae</taxon>
        <taxon>Pentapetalae</taxon>
        <taxon>asterids</taxon>
        <taxon>campanulids</taxon>
        <taxon>Aquifoliales</taxon>
        <taxon>Aquifoliaceae</taxon>
        <taxon>Ilex</taxon>
    </lineage>
</organism>
<dbReference type="EMBL" id="CAUOFW020007810">
    <property type="protein sequence ID" value="CAK9180670.1"/>
    <property type="molecule type" value="Genomic_DNA"/>
</dbReference>
<dbReference type="InterPro" id="IPR000722">
    <property type="entry name" value="RNA_pol_asu"/>
</dbReference>
<keyword evidence="1" id="KW-0479">Metal-binding</keyword>
<evidence type="ECO:0000256" key="1">
    <source>
        <dbReference type="ARBA" id="ARBA00022723"/>
    </source>
</evidence>
<dbReference type="Gene3D" id="3.30.1490.180">
    <property type="entry name" value="RNA polymerase ii"/>
    <property type="match status" value="1"/>
</dbReference>
<dbReference type="PANTHER" id="PTHR48446">
    <property type="entry name" value="DNA-DIRECTED RNA POLYMERASE SUBUNIT BETA' N-TERMINAL SECTION"/>
    <property type="match status" value="1"/>
</dbReference>